<feature type="region of interest" description="Disordered" evidence="1">
    <location>
        <begin position="1"/>
        <end position="54"/>
    </location>
</feature>
<dbReference type="Proteomes" id="UP001583177">
    <property type="component" value="Unassembled WGS sequence"/>
</dbReference>
<keyword evidence="3" id="KW-1185">Reference proteome</keyword>
<evidence type="ECO:0000313" key="2">
    <source>
        <dbReference type="EMBL" id="KAL1846344.1"/>
    </source>
</evidence>
<dbReference type="EMBL" id="JAWRVE010000270">
    <property type="protein sequence ID" value="KAL1846344.1"/>
    <property type="molecule type" value="Genomic_DNA"/>
</dbReference>
<feature type="compositionally biased region" description="Polar residues" evidence="1">
    <location>
        <begin position="40"/>
        <end position="54"/>
    </location>
</feature>
<name>A0ABR3VVY9_9PEZI</name>
<sequence length="262" mass="29753">MTAPETQMTAPEPDPQSEQPKPEIKYTPKLEPNPSHKIHQTSPHNGEKTGSSPTTLEALGYATIHTFCDDVFSFLGEEICKRILETYHARQAVRKAHKEPAPVIHQGTFAQIDQQHNQLRRFTQKQRQDHKKALCLEWVNDPDEPEAAPAFGESQLPLRPTHGAARVPQAEIVREQRRLNSARRQHKTDKRGRIAPPPVNTPQRIIAPRVVSRPVRDEYTLTARHHLLSAGQRSALHKRGHGSAKRLCVVSRRQNRRTAWAC</sequence>
<feature type="region of interest" description="Disordered" evidence="1">
    <location>
        <begin position="146"/>
        <end position="166"/>
    </location>
</feature>
<protein>
    <submittedName>
        <fullName evidence="2">Uncharacterized protein</fullName>
    </submittedName>
</protein>
<evidence type="ECO:0000256" key="1">
    <source>
        <dbReference type="SAM" id="MobiDB-lite"/>
    </source>
</evidence>
<accession>A0ABR3VVY9</accession>
<proteinExistence type="predicted"/>
<evidence type="ECO:0000313" key="3">
    <source>
        <dbReference type="Proteomes" id="UP001583177"/>
    </source>
</evidence>
<reference evidence="2 3" key="1">
    <citation type="journal article" date="2024" name="IMA Fungus">
        <title>IMA Genome - F19 : A genome assembly and annotation guide to empower mycologists, including annotated draft genome sequences of Ceratocystis pirilliformis, Diaporthe australafricana, Fusarium ophioides, Paecilomyces lecythidis, and Sporothrix stenoceras.</title>
        <authorList>
            <person name="Aylward J."/>
            <person name="Wilson A.M."/>
            <person name="Visagie C.M."/>
            <person name="Spraker J."/>
            <person name="Barnes I."/>
            <person name="Buitendag C."/>
            <person name="Ceriani C."/>
            <person name="Del Mar Angel L."/>
            <person name="du Plessis D."/>
            <person name="Fuchs T."/>
            <person name="Gasser K."/>
            <person name="Kramer D."/>
            <person name="Li W."/>
            <person name="Munsamy K."/>
            <person name="Piso A."/>
            <person name="Price J.L."/>
            <person name="Sonnekus B."/>
            <person name="Thomas C."/>
            <person name="van der Nest A."/>
            <person name="van Dijk A."/>
            <person name="van Heerden A."/>
            <person name="van Vuuren N."/>
            <person name="Yilmaz N."/>
            <person name="Duong T.A."/>
            <person name="van der Merwe N.A."/>
            <person name="Wingfield M.J."/>
            <person name="Wingfield B.D."/>
        </authorList>
    </citation>
    <scope>NUCLEOTIDE SEQUENCE [LARGE SCALE GENOMIC DNA]</scope>
    <source>
        <strain evidence="2 3">CMW 18300</strain>
    </source>
</reference>
<gene>
    <name evidence="2" type="ORF">Daus18300_014285</name>
</gene>
<feature type="compositionally biased region" description="Basic residues" evidence="1">
    <location>
        <begin position="180"/>
        <end position="190"/>
    </location>
</feature>
<organism evidence="2 3">
    <name type="scientific">Diaporthe australafricana</name>
    <dbReference type="NCBI Taxonomy" id="127596"/>
    <lineage>
        <taxon>Eukaryota</taxon>
        <taxon>Fungi</taxon>
        <taxon>Dikarya</taxon>
        <taxon>Ascomycota</taxon>
        <taxon>Pezizomycotina</taxon>
        <taxon>Sordariomycetes</taxon>
        <taxon>Sordariomycetidae</taxon>
        <taxon>Diaporthales</taxon>
        <taxon>Diaporthaceae</taxon>
        <taxon>Diaporthe</taxon>
    </lineage>
</organism>
<feature type="region of interest" description="Disordered" evidence="1">
    <location>
        <begin position="179"/>
        <end position="201"/>
    </location>
</feature>
<comment type="caution">
    <text evidence="2">The sequence shown here is derived from an EMBL/GenBank/DDBJ whole genome shotgun (WGS) entry which is preliminary data.</text>
</comment>